<dbReference type="Proteomes" id="UP000594778">
    <property type="component" value="Chromosome"/>
</dbReference>
<reference evidence="7 8" key="1">
    <citation type="submission" date="2020-12" db="EMBL/GenBank/DDBJ databases">
        <title>FDA dAtabase for Regulatory Grade micrObial Sequences (FDA-ARGOS): Supporting development and validation of Infectious Disease Dx tests.</title>
        <authorList>
            <person name="Sproer C."/>
            <person name="Gronow S."/>
            <person name="Severitt S."/>
            <person name="Schroder I."/>
            <person name="Tallon L."/>
            <person name="Sadzewicz L."/>
            <person name="Zhao X."/>
            <person name="Boylan J."/>
            <person name="Ott S."/>
            <person name="Bowen H."/>
            <person name="Vavikolanu K."/>
            <person name="Mehta A."/>
            <person name="Aluvathingal J."/>
            <person name="Nadendla S."/>
            <person name="Lowell S."/>
            <person name="Myers T."/>
            <person name="Yan Y."/>
            <person name="Sichtig H."/>
        </authorList>
    </citation>
    <scope>NUCLEOTIDE SEQUENCE [LARGE SCALE GENOMIC DNA]</scope>
    <source>
        <strain evidence="7 8">FDAARGOS_909</strain>
    </source>
</reference>
<evidence type="ECO:0000256" key="4">
    <source>
        <dbReference type="ARBA" id="ARBA00022692"/>
    </source>
</evidence>
<dbReference type="OMA" id="MPKFDYQ"/>
<comment type="subcellular location">
    <subcellularLocation>
        <location evidence="1">Cell membrane</location>
        <topology evidence="1">Multi-pass membrane protein</topology>
    </subcellularLocation>
</comment>
<evidence type="ECO:0000256" key="5">
    <source>
        <dbReference type="ARBA" id="ARBA00022989"/>
    </source>
</evidence>
<dbReference type="Pfam" id="PF03458">
    <property type="entry name" value="Gly_transporter"/>
    <property type="match status" value="2"/>
</dbReference>
<evidence type="ECO:0000256" key="6">
    <source>
        <dbReference type="ARBA" id="ARBA00023136"/>
    </source>
</evidence>
<dbReference type="GO" id="GO:0005886">
    <property type="term" value="C:plasma membrane"/>
    <property type="evidence" value="ECO:0007669"/>
    <property type="project" value="UniProtKB-SubCell"/>
</dbReference>
<evidence type="ECO:0000313" key="7">
    <source>
        <dbReference type="EMBL" id="QPS08520.1"/>
    </source>
</evidence>
<evidence type="ECO:0000256" key="1">
    <source>
        <dbReference type="ARBA" id="ARBA00004651"/>
    </source>
</evidence>
<dbReference type="AlphaFoldDB" id="A0A087EL32"/>
<evidence type="ECO:0000313" key="8">
    <source>
        <dbReference type="Proteomes" id="UP000594778"/>
    </source>
</evidence>
<dbReference type="PANTHER" id="PTHR30506:SF3">
    <property type="entry name" value="UPF0126 INNER MEMBRANE PROTEIN YADS-RELATED"/>
    <property type="match status" value="1"/>
</dbReference>
<dbReference type="InterPro" id="IPR005115">
    <property type="entry name" value="Gly_transporter"/>
</dbReference>
<gene>
    <name evidence="7" type="ORF">I6G66_30520</name>
</gene>
<accession>A0A087EL32</accession>
<evidence type="ECO:0000256" key="3">
    <source>
        <dbReference type="ARBA" id="ARBA00022475"/>
    </source>
</evidence>
<dbReference type="GeneID" id="24114822"/>
<protein>
    <submittedName>
        <fullName evidence="7">Trimeric intracellular cation channel family protein</fullName>
    </submittedName>
</protein>
<keyword evidence="4" id="KW-0812">Transmembrane</keyword>
<dbReference type="RefSeq" id="WP_012206442.1">
    <property type="nucleotide sequence ID" value="NZ_CAGKLB010000007.1"/>
</dbReference>
<dbReference type="PANTHER" id="PTHR30506">
    <property type="entry name" value="INNER MEMBRANE PROTEIN"/>
    <property type="match status" value="1"/>
</dbReference>
<proteinExistence type="inferred from homology"/>
<name>A0A087EL32_DELAC</name>
<keyword evidence="5" id="KW-1133">Transmembrane helix</keyword>
<sequence>MLPSVSLLESFQASQFTVMLVIYLVAITAEAMSGALAAGRRNMDIFGVAVIAFVTALGGGTIRDMVLGHYPIGWTQHPEYVYLVISAGLLTIVVARHMHHLKQVFLLLDAMGLIAFSLIGCNVALELGYPPVVVVMSGMLTGISGGILRDVLCNQVPVVFRRELYASVSLAVCLLFLGLRTLEVGSNLSTVVCFAGGLTLRLAAIRFKWRLPVFSYQQRWEE</sequence>
<organism evidence="7 8">
    <name type="scientific">Delftia acidovorans</name>
    <name type="common">Pseudomonas acidovorans</name>
    <name type="synonym">Comamonas acidovorans</name>
    <dbReference type="NCBI Taxonomy" id="80866"/>
    <lineage>
        <taxon>Bacteria</taxon>
        <taxon>Pseudomonadati</taxon>
        <taxon>Pseudomonadota</taxon>
        <taxon>Betaproteobacteria</taxon>
        <taxon>Burkholderiales</taxon>
        <taxon>Comamonadaceae</taxon>
        <taxon>Delftia</taxon>
    </lineage>
</organism>
<keyword evidence="6" id="KW-0472">Membrane</keyword>
<evidence type="ECO:0000256" key="2">
    <source>
        <dbReference type="ARBA" id="ARBA00008193"/>
    </source>
</evidence>
<dbReference type="EMBL" id="CP065668">
    <property type="protein sequence ID" value="QPS08520.1"/>
    <property type="molecule type" value="Genomic_DNA"/>
</dbReference>
<keyword evidence="3" id="KW-1003">Cell membrane</keyword>
<comment type="similarity">
    <text evidence="2">Belongs to the UPF0126 family.</text>
</comment>